<reference evidence="4" key="1">
    <citation type="journal article" date="2019" name="Int. J. Syst. Evol. Microbiol.">
        <title>The Global Catalogue of Microorganisms (GCM) 10K type strain sequencing project: providing services to taxonomists for standard genome sequencing and annotation.</title>
        <authorList>
            <consortium name="The Broad Institute Genomics Platform"/>
            <consortium name="The Broad Institute Genome Sequencing Center for Infectious Disease"/>
            <person name="Wu L."/>
            <person name="Ma J."/>
        </authorList>
    </citation>
    <scope>NUCLEOTIDE SEQUENCE [LARGE SCALE GENOMIC DNA]</scope>
    <source>
        <strain evidence="4">TISTR 932</strain>
    </source>
</reference>
<protein>
    <submittedName>
        <fullName evidence="3">Two-component system regulatory protein YycI</fullName>
    </submittedName>
</protein>
<name>A0ABW5TG64_9ENTE</name>
<sequence>MGFKRIEWIFFIAFLGVNVFLINIYMGSKNDQSIISPSSQKIAIEQRLDNDNITFDGRLSSENLTGYYLSGTPTMMQALYNEDVNANKKILNDGMTKFDRGKLTHTMTERFFVQEKDQLVKASQAYWKKRVMKGNDYTYQLHFSTFGDDQIELMATQSYEGIPINDSSSQLIFTFNNENDQYINEDYTQTYVENLTPLREKMKLYSEKDAINTLYINNRIAKKSKIEWIQLAYTLILNVRGQNVYVPAWFVAMEKADKSKQVEIVNAFSNRIITNASVRKVENY</sequence>
<evidence type="ECO:0000259" key="2">
    <source>
        <dbReference type="Pfam" id="PF09648"/>
    </source>
</evidence>
<gene>
    <name evidence="3" type="ORF">ACFSR0_02185</name>
</gene>
<keyword evidence="4" id="KW-1185">Reference proteome</keyword>
<dbReference type="InterPro" id="IPR018604">
    <property type="entry name" value="YycI-like"/>
</dbReference>
<feature type="transmembrane region" description="Helical" evidence="1">
    <location>
        <begin position="6"/>
        <end position="26"/>
    </location>
</feature>
<proteinExistence type="predicted"/>
<evidence type="ECO:0000313" key="4">
    <source>
        <dbReference type="Proteomes" id="UP001597427"/>
    </source>
</evidence>
<keyword evidence="1" id="KW-0812">Transmembrane</keyword>
<dbReference type="Proteomes" id="UP001597427">
    <property type="component" value="Unassembled WGS sequence"/>
</dbReference>
<keyword evidence="1" id="KW-0472">Membrane</keyword>
<dbReference type="Gene3D" id="2.40.128.690">
    <property type="entry name" value="YycH protein, domain 3-like"/>
    <property type="match status" value="1"/>
</dbReference>
<dbReference type="RefSeq" id="WP_379979461.1">
    <property type="nucleotide sequence ID" value="NZ_JBHUMO010000012.1"/>
</dbReference>
<comment type="caution">
    <text evidence="3">The sequence shown here is derived from an EMBL/GenBank/DDBJ whole genome shotgun (WGS) entry which is preliminary data.</text>
</comment>
<feature type="domain" description="Regulatory protein YycH-like" evidence="2">
    <location>
        <begin position="38"/>
        <end position="268"/>
    </location>
</feature>
<evidence type="ECO:0000256" key="1">
    <source>
        <dbReference type="SAM" id="Phobius"/>
    </source>
</evidence>
<dbReference type="EMBL" id="JBHUMO010000012">
    <property type="protein sequence ID" value="MFD2728245.1"/>
    <property type="molecule type" value="Genomic_DNA"/>
</dbReference>
<organism evidence="3 4">
    <name type="scientific">Enterococcus camelliae</name>
    <dbReference type="NCBI Taxonomy" id="453959"/>
    <lineage>
        <taxon>Bacteria</taxon>
        <taxon>Bacillati</taxon>
        <taxon>Bacillota</taxon>
        <taxon>Bacilli</taxon>
        <taxon>Lactobacillales</taxon>
        <taxon>Enterococcaceae</taxon>
        <taxon>Enterococcus</taxon>
    </lineage>
</organism>
<accession>A0ABW5TG64</accession>
<keyword evidence="1" id="KW-1133">Transmembrane helix</keyword>
<evidence type="ECO:0000313" key="3">
    <source>
        <dbReference type="EMBL" id="MFD2728245.1"/>
    </source>
</evidence>
<dbReference type="Pfam" id="PF09648">
    <property type="entry name" value="YycI"/>
    <property type="match status" value="1"/>
</dbReference>